<sequence>MTYLGSVIFLVVFLFLETGCSQLELARAFQGEFNSERNNKVIGEYCTSCHIHKEFDSEQHVTEVRPEYRRRLFRITTECRTCHYLEKHWVYNRVLRKTRRPQEANQGGFREFEKKYRKIPSKT</sequence>
<proteinExistence type="predicted"/>
<organism evidence="1">
    <name type="scientific">marine metagenome</name>
    <dbReference type="NCBI Taxonomy" id="408172"/>
    <lineage>
        <taxon>unclassified sequences</taxon>
        <taxon>metagenomes</taxon>
        <taxon>ecological metagenomes</taxon>
    </lineage>
</organism>
<gene>
    <name evidence="1" type="ORF">METZ01_LOCUS468546</name>
</gene>
<evidence type="ECO:0000313" key="1">
    <source>
        <dbReference type="EMBL" id="SVE15692.1"/>
    </source>
</evidence>
<accession>A0A383B6Q2</accession>
<reference evidence="1" key="1">
    <citation type="submission" date="2018-05" db="EMBL/GenBank/DDBJ databases">
        <authorList>
            <person name="Lanie J.A."/>
            <person name="Ng W.-L."/>
            <person name="Kazmierczak K.M."/>
            <person name="Andrzejewski T.M."/>
            <person name="Davidsen T.M."/>
            <person name="Wayne K.J."/>
            <person name="Tettelin H."/>
            <person name="Glass J.I."/>
            <person name="Rusch D."/>
            <person name="Podicherti R."/>
            <person name="Tsui H.-C.T."/>
            <person name="Winkler M.E."/>
        </authorList>
    </citation>
    <scope>NUCLEOTIDE SEQUENCE</scope>
</reference>
<dbReference type="InterPro" id="IPR036280">
    <property type="entry name" value="Multihaem_cyt_sf"/>
</dbReference>
<dbReference type="SUPFAM" id="SSF48695">
    <property type="entry name" value="Multiheme cytochromes"/>
    <property type="match status" value="1"/>
</dbReference>
<dbReference type="AlphaFoldDB" id="A0A383B6Q2"/>
<dbReference type="EMBL" id="UINC01197950">
    <property type="protein sequence ID" value="SVE15692.1"/>
    <property type="molecule type" value="Genomic_DNA"/>
</dbReference>
<name>A0A383B6Q2_9ZZZZ</name>
<protein>
    <submittedName>
        <fullName evidence="1">Uncharacterized protein</fullName>
    </submittedName>
</protein>